<dbReference type="AlphaFoldDB" id="A0A078AL36"/>
<gene>
    <name evidence="9" type="primary">Contig5982.g6410</name>
    <name evidence="9" type="ORF">STYLEM_10592</name>
</gene>
<dbReference type="InterPro" id="IPR011013">
    <property type="entry name" value="Gal_mutarotase_sf_dom"/>
</dbReference>
<dbReference type="Pfam" id="PF07748">
    <property type="entry name" value="Glyco_hydro_38C"/>
    <property type="match status" value="1"/>
</dbReference>
<evidence type="ECO:0000256" key="2">
    <source>
        <dbReference type="ARBA" id="ARBA00009792"/>
    </source>
</evidence>
<dbReference type="GO" id="GO:0006013">
    <property type="term" value="P:mannose metabolic process"/>
    <property type="evidence" value="ECO:0007669"/>
    <property type="project" value="InterPro"/>
</dbReference>
<dbReference type="Pfam" id="PF01074">
    <property type="entry name" value="Glyco_hydro_38N"/>
    <property type="match status" value="1"/>
</dbReference>
<dbReference type="PANTHER" id="PTHR11607:SF3">
    <property type="entry name" value="LYSOSOMAL ALPHA-MANNOSIDASE"/>
    <property type="match status" value="1"/>
</dbReference>
<organism evidence="9 10">
    <name type="scientific">Stylonychia lemnae</name>
    <name type="common">Ciliate</name>
    <dbReference type="NCBI Taxonomy" id="5949"/>
    <lineage>
        <taxon>Eukaryota</taxon>
        <taxon>Sar</taxon>
        <taxon>Alveolata</taxon>
        <taxon>Ciliophora</taxon>
        <taxon>Intramacronucleata</taxon>
        <taxon>Spirotrichea</taxon>
        <taxon>Stichotrichia</taxon>
        <taxon>Sporadotrichida</taxon>
        <taxon>Oxytrichidae</taxon>
        <taxon>Stylonychinae</taxon>
        <taxon>Stylonychia</taxon>
    </lineage>
</organism>
<dbReference type="InterPro" id="IPR000602">
    <property type="entry name" value="Glyco_hydro_38_N"/>
</dbReference>
<evidence type="ECO:0000256" key="3">
    <source>
        <dbReference type="ARBA" id="ARBA00022723"/>
    </source>
</evidence>
<dbReference type="InterPro" id="IPR011682">
    <property type="entry name" value="Glyco_hydro_38_C"/>
</dbReference>
<keyword evidence="4 9" id="KW-0378">Hydrolase</keyword>
<protein>
    <submittedName>
        <fullName evidence="9">Glycosyl hydrolases family 38 protein</fullName>
    </submittedName>
</protein>
<name>A0A078AL36_STYLE</name>
<dbReference type="InterPro" id="IPR037094">
    <property type="entry name" value="Glyco_hydro_38_cen_sf"/>
</dbReference>
<dbReference type="OMA" id="HCNDDPI"/>
<dbReference type="Gene3D" id="1.20.1270.50">
    <property type="entry name" value="Glycoside hydrolase family 38, central domain"/>
    <property type="match status" value="2"/>
</dbReference>
<dbReference type="PANTHER" id="PTHR11607">
    <property type="entry name" value="ALPHA-MANNOSIDASE"/>
    <property type="match status" value="1"/>
</dbReference>
<dbReference type="Proteomes" id="UP000039865">
    <property type="component" value="Unassembled WGS sequence"/>
</dbReference>
<comment type="cofactor">
    <cofactor evidence="1">
        <name>Zn(2+)</name>
        <dbReference type="ChEBI" id="CHEBI:29105"/>
    </cofactor>
</comment>
<comment type="similarity">
    <text evidence="2">Belongs to the glycosyl hydrolase 38 family.</text>
</comment>
<evidence type="ECO:0000256" key="4">
    <source>
        <dbReference type="ARBA" id="ARBA00022801"/>
    </source>
</evidence>
<dbReference type="SUPFAM" id="SSF88688">
    <property type="entry name" value="Families 57/38 glycoside transferase middle domain"/>
    <property type="match status" value="1"/>
</dbReference>
<evidence type="ECO:0000256" key="6">
    <source>
        <dbReference type="ARBA" id="ARBA00023157"/>
    </source>
</evidence>
<evidence type="ECO:0000256" key="1">
    <source>
        <dbReference type="ARBA" id="ARBA00001947"/>
    </source>
</evidence>
<dbReference type="Pfam" id="PF09261">
    <property type="entry name" value="Alpha-mann_mid"/>
    <property type="match status" value="1"/>
</dbReference>
<keyword evidence="5" id="KW-0862">Zinc</keyword>
<dbReference type="GO" id="GO:0046872">
    <property type="term" value="F:metal ion binding"/>
    <property type="evidence" value="ECO:0007669"/>
    <property type="project" value="UniProtKB-KW"/>
</dbReference>
<evidence type="ECO:0000313" key="9">
    <source>
        <dbReference type="EMBL" id="CDW81573.1"/>
    </source>
</evidence>
<dbReference type="EMBL" id="CCKQ01010068">
    <property type="protein sequence ID" value="CDW81573.1"/>
    <property type="molecule type" value="Genomic_DNA"/>
</dbReference>
<evidence type="ECO:0000256" key="7">
    <source>
        <dbReference type="ARBA" id="ARBA00023295"/>
    </source>
</evidence>
<dbReference type="InterPro" id="IPR028995">
    <property type="entry name" value="Glyco_hydro_57/38_cen_sf"/>
</dbReference>
<dbReference type="InParanoid" id="A0A078AL36"/>
<evidence type="ECO:0000259" key="8">
    <source>
        <dbReference type="SMART" id="SM00872"/>
    </source>
</evidence>
<dbReference type="SUPFAM" id="SSF74650">
    <property type="entry name" value="Galactose mutarotase-like"/>
    <property type="match status" value="1"/>
</dbReference>
<proteinExistence type="inferred from homology"/>
<dbReference type="GO" id="GO:0030246">
    <property type="term" value="F:carbohydrate binding"/>
    <property type="evidence" value="ECO:0007669"/>
    <property type="project" value="InterPro"/>
</dbReference>
<dbReference type="InterPro" id="IPR050843">
    <property type="entry name" value="Glycosyl_Hydrlase_38"/>
</dbReference>
<dbReference type="InterPro" id="IPR027291">
    <property type="entry name" value="Glyco_hydro_38_N_sf"/>
</dbReference>
<dbReference type="OrthoDB" id="441398at2759"/>
<dbReference type="SMART" id="SM00872">
    <property type="entry name" value="Alpha-mann_mid"/>
    <property type="match status" value="1"/>
</dbReference>
<dbReference type="Gene3D" id="3.20.110.10">
    <property type="entry name" value="Glycoside hydrolase 38, N terminal domain"/>
    <property type="match status" value="1"/>
</dbReference>
<keyword evidence="6" id="KW-1015">Disulfide bond</keyword>
<dbReference type="InterPro" id="IPR011330">
    <property type="entry name" value="Glyco_hydro/deAcase_b/a-brl"/>
</dbReference>
<accession>A0A078AL36</accession>
<evidence type="ECO:0000256" key="5">
    <source>
        <dbReference type="ARBA" id="ARBA00022833"/>
    </source>
</evidence>
<feature type="domain" description="Glycoside hydrolase family 38 central" evidence="8">
    <location>
        <begin position="259"/>
        <end position="342"/>
    </location>
</feature>
<evidence type="ECO:0000313" key="10">
    <source>
        <dbReference type="Proteomes" id="UP000039865"/>
    </source>
</evidence>
<reference evidence="9 10" key="1">
    <citation type="submission" date="2014-06" db="EMBL/GenBank/DDBJ databases">
        <authorList>
            <person name="Swart Estienne"/>
        </authorList>
    </citation>
    <scope>NUCLEOTIDE SEQUENCE [LARGE SCALE GENOMIC DNA]</scope>
    <source>
        <strain evidence="9 10">130c</strain>
    </source>
</reference>
<keyword evidence="7" id="KW-0326">Glycosidase</keyword>
<keyword evidence="10" id="KW-1185">Reference proteome</keyword>
<dbReference type="SUPFAM" id="SSF88713">
    <property type="entry name" value="Glycoside hydrolase/deacetylase"/>
    <property type="match status" value="1"/>
</dbReference>
<dbReference type="Gene3D" id="2.70.98.30">
    <property type="entry name" value="Golgi alpha-mannosidase II, domain 4"/>
    <property type="match status" value="1"/>
</dbReference>
<dbReference type="GO" id="GO:0004559">
    <property type="term" value="F:alpha-mannosidase activity"/>
    <property type="evidence" value="ECO:0007669"/>
    <property type="project" value="InterPro"/>
</dbReference>
<dbReference type="InterPro" id="IPR015341">
    <property type="entry name" value="Glyco_hydro_38_cen"/>
</dbReference>
<sequence>MWWKYQTDDMKTKVRNLVNTGRLELVNGGWSSHDEACTNYEDQINNMYYGQQYLLQEFNIVPRIGWQLDPFGHSAANARLYSDMGLDAIFFSRADHNDIKRRINDKEMEYIWRPMFNHLGKNNQIFTHQMLQGYCPPNYFSFDSIDDSDNDTAFITNQNFDTYNADWKTKEFMDIINRYASIYRTNHIMIPFGCDFHFQNAHQTFKSIDKMIAYINSKYNNVSLLYSTPSNYLDAVVQSNIEWPTRYDDIFPYSSDVDDFWGGYFSSRPSSKKYVRDGQSYFDAASKQYVSKILNQQSTDDDISKVLSAQNQMLDALGVFTHHDAITGTSREFVSNDHILRLQKAIQANNEILLDIVKEQANSQFGIQTTQLEQCKMTNQTSLECPVSSYDGKAFIVFVQNPSNLEIFYQRIKLPDDNYNASIFDLTSKKFNSVRSAVYCHPFTYQNNVTTNDCNMVIENTIASNSNAVLLIQPDSQAKKPLRLSIEEFNKGYSKVGIFGWDDNGVQIRVSAADGKDLFYYLQLRFYESDPGNDTHSSSNHYIFQPMIDNQTSYSYSSLASIEALWSNFSQEIYATFYNYTTNNRSGQLRIRAYEKLPTIEFEIFLDALPAEQGSQEVTVSFMPKQDENKLQNDGVFYTDSNGLEMQRREWNKRPTYSYTSNASIASNYYPVTSAISINDTTSNLQMTIINDRSQGGTVIKDSSRIELMVNRRIFSHNDTALHEDLNEMGPFGSGNQVRTFFWVHFFNKNVETSFQRQQQVMNEQPLQYLFTNQWTIPKVSNTINNEIQKSKLVGFGQQNYQTNERFQDRNKIVKYTILPQKRNQLILRIYNLEDLYDYPSTSVLVDTTIYVDIKQLFLDIYQYSNSKTTPIPDISFKEVSLTANQDYDKMIGQKPKLKGVDDGKVNEPIFPKYKSADVIAIAAQQIRTFQAIYSPKKQKLISKEIIQ</sequence>
<keyword evidence="3" id="KW-0479">Metal-binding</keyword>
<dbReference type="FunFam" id="1.20.1270.50:FF:000002">
    <property type="entry name" value="Alpha-mannosidase"/>
    <property type="match status" value="1"/>
</dbReference>